<keyword evidence="1" id="KW-0472">Membrane</keyword>
<organism evidence="2 3">
    <name type="scientific">Candidatus Gottesmanbacteria bacterium RIFCSPLOWO2_01_FULL_42_22</name>
    <dbReference type="NCBI Taxonomy" id="1798391"/>
    <lineage>
        <taxon>Bacteria</taxon>
        <taxon>Candidatus Gottesmaniibacteriota</taxon>
    </lineage>
</organism>
<feature type="transmembrane region" description="Helical" evidence="1">
    <location>
        <begin position="37"/>
        <end position="58"/>
    </location>
</feature>
<protein>
    <submittedName>
        <fullName evidence="2">Uncharacterized protein</fullName>
    </submittedName>
</protein>
<dbReference type="AlphaFoldDB" id="A0A1F6BEQ8"/>
<evidence type="ECO:0000313" key="2">
    <source>
        <dbReference type="EMBL" id="OGG35007.1"/>
    </source>
</evidence>
<evidence type="ECO:0000256" key="1">
    <source>
        <dbReference type="SAM" id="Phobius"/>
    </source>
</evidence>
<reference evidence="2 3" key="1">
    <citation type="journal article" date="2016" name="Nat. Commun.">
        <title>Thousands of microbial genomes shed light on interconnected biogeochemical processes in an aquifer system.</title>
        <authorList>
            <person name="Anantharaman K."/>
            <person name="Brown C.T."/>
            <person name="Hug L.A."/>
            <person name="Sharon I."/>
            <person name="Castelle C.J."/>
            <person name="Probst A.J."/>
            <person name="Thomas B.C."/>
            <person name="Singh A."/>
            <person name="Wilkins M.J."/>
            <person name="Karaoz U."/>
            <person name="Brodie E.L."/>
            <person name="Williams K.H."/>
            <person name="Hubbard S.S."/>
            <person name="Banfield J.F."/>
        </authorList>
    </citation>
    <scope>NUCLEOTIDE SEQUENCE [LARGE SCALE GENOMIC DNA]</scope>
</reference>
<dbReference type="Proteomes" id="UP000176228">
    <property type="component" value="Unassembled WGS sequence"/>
</dbReference>
<dbReference type="EMBL" id="MFJU01000028">
    <property type="protein sequence ID" value="OGG35007.1"/>
    <property type="molecule type" value="Genomic_DNA"/>
</dbReference>
<evidence type="ECO:0000313" key="3">
    <source>
        <dbReference type="Proteomes" id="UP000176228"/>
    </source>
</evidence>
<sequence length="200" mass="21964">MNELILFGMLILNFGISWWNAWSAGRFWTEAKVVGGWVRVIVWAAVVMAAVGFTWVYLTLLTVGAVIGELLTYEQASVMFDLGYLILIPALLGSGTVIWIHSLIVAWKRRNLGDVAVAAWNTYAHARNVWTAASHSGDALENVMKFFFGGKRKSSKDSAAALLIILLVILALTGGIITTALIVRHADKNYAMDVTSTFEE</sequence>
<comment type="caution">
    <text evidence="2">The sequence shown here is derived from an EMBL/GenBank/DDBJ whole genome shotgun (WGS) entry which is preliminary data.</text>
</comment>
<feature type="transmembrane region" description="Helical" evidence="1">
    <location>
        <begin position="160"/>
        <end position="183"/>
    </location>
</feature>
<keyword evidence="1" id="KW-1133">Transmembrane helix</keyword>
<name>A0A1F6BEQ8_9BACT</name>
<feature type="transmembrane region" description="Helical" evidence="1">
    <location>
        <begin position="6"/>
        <end position="25"/>
    </location>
</feature>
<proteinExistence type="predicted"/>
<accession>A0A1F6BEQ8</accession>
<gene>
    <name evidence="2" type="ORF">A2968_00020</name>
</gene>
<feature type="transmembrane region" description="Helical" evidence="1">
    <location>
        <begin position="78"/>
        <end position="100"/>
    </location>
</feature>
<keyword evidence="1" id="KW-0812">Transmembrane</keyword>